<dbReference type="STRING" id="861557.E3RDC0"/>
<accession>E3RDC0</accession>
<dbReference type="HOGENOM" id="CLU_093522_3_1_1"/>
<name>E3RDC0_PYRTT</name>
<feature type="region of interest" description="Disordered" evidence="1">
    <location>
        <begin position="1"/>
        <end position="52"/>
    </location>
</feature>
<evidence type="ECO:0000313" key="2">
    <source>
        <dbReference type="EMBL" id="EFQ96282.1"/>
    </source>
</evidence>
<dbReference type="KEGG" id="pte:PTT_01977"/>
<dbReference type="AlphaFoldDB" id="E3RDC0"/>
<evidence type="ECO:0000256" key="1">
    <source>
        <dbReference type="SAM" id="MobiDB-lite"/>
    </source>
</evidence>
<sequence length="114" mass="12262">MSSSTPKDAVENPPPQQQQQQQEPQDTSESHAPLPLPAPPTDLDPSTTTKLDVGGQAVKLDKLGPLVVNKDGTLSRIANWGQMADIEKANTLRVLGKRNMLRREDLERKAGGGG</sequence>
<reference evidence="2 3" key="1">
    <citation type="journal article" date="2010" name="Genome Biol.">
        <title>A first genome assembly of the barley fungal pathogen Pyrenophora teres f. teres.</title>
        <authorList>
            <person name="Ellwood S.R."/>
            <person name="Liu Z."/>
            <person name="Syme R.A."/>
            <person name="Lai Z."/>
            <person name="Hane J.K."/>
            <person name="Keiper F."/>
            <person name="Moffat C.S."/>
            <person name="Oliver R.P."/>
            <person name="Friesen T.L."/>
        </authorList>
    </citation>
    <scope>NUCLEOTIDE SEQUENCE [LARGE SCALE GENOMIC DNA]</scope>
    <source>
        <strain evidence="2 3">0-1</strain>
    </source>
</reference>
<gene>
    <name evidence="2" type="ORF">PTT_01977</name>
</gene>
<dbReference type="OrthoDB" id="4590138at2759"/>
<feature type="compositionally biased region" description="Low complexity" evidence="1">
    <location>
        <begin position="43"/>
        <end position="52"/>
    </location>
</feature>
<dbReference type="PANTHER" id="PTHR39474:SF1">
    <property type="entry name" value="FUNGAL SPECIFIC TRANSCRIPTION FACTOR"/>
    <property type="match status" value="1"/>
</dbReference>
<keyword evidence="3" id="KW-1185">Reference proteome</keyword>
<dbReference type="Proteomes" id="UP000001067">
    <property type="component" value="Unassembled WGS sequence"/>
</dbReference>
<dbReference type="eggNOG" id="ENOG502S84A">
    <property type="taxonomic scope" value="Eukaryota"/>
</dbReference>
<dbReference type="PANTHER" id="PTHR39474">
    <property type="entry name" value="UNNAMED PRODUCT"/>
    <property type="match status" value="1"/>
</dbReference>
<protein>
    <submittedName>
        <fullName evidence="2">Uncharacterized protein</fullName>
    </submittedName>
</protein>
<evidence type="ECO:0000313" key="3">
    <source>
        <dbReference type="Proteomes" id="UP000001067"/>
    </source>
</evidence>
<dbReference type="EMBL" id="GL532065">
    <property type="protein sequence ID" value="EFQ96282.1"/>
    <property type="molecule type" value="Genomic_DNA"/>
</dbReference>
<organism evidence="3">
    <name type="scientific">Pyrenophora teres f. teres (strain 0-1)</name>
    <name type="common">Barley net blotch fungus</name>
    <name type="synonym">Drechslera teres f. teres</name>
    <dbReference type="NCBI Taxonomy" id="861557"/>
    <lineage>
        <taxon>Eukaryota</taxon>
        <taxon>Fungi</taxon>
        <taxon>Dikarya</taxon>
        <taxon>Ascomycota</taxon>
        <taxon>Pezizomycotina</taxon>
        <taxon>Dothideomycetes</taxon>
        <taxon>Pleosporomycetidae</taxon>
        <taxon>Pleosporales</taxon>
        <taxon>Pleosporineae</taxon>
        <taxon>Pleosporaceae</taxon>
        <taxon>Pyrenophora</taxon>
    </lineage>
</organism>
<proteinExistence type="predicted"/>